<evidence type="ECO:0000313" key="9">
    <source>
        <dbReference type="EMBL" id="SEJ27776.1"/>
    </source>
</evidence>
<dbReference type="Proteomes" id="UP000199223">
    <property type="component" value="Unassembled WGS sequence"/>
</dbReference>
<dbReference type="SUPFAM" id="SSF49464">
    <property type="entry name" value="Carboxypeptidase regulatory domain-like"/>
    <property type="match status" value="1"/>
</dbReference>
<keyword evidence="9" id="KW-0378">Hydrolase</keyword>
<organism evidence="9 10">
    <name type="scientific">Deinococcus reticulitermitis</name>
    <dbReference type="NCBI Taxonomy" id="856736"/>
    <lineage>
        <taxon>Bacteria</taxon>
        <taxon>Thermotogati</taxon>
        <taxon>Deinococcota</taxon>
        <taxon>Deinococci</taxon>
        <taxon>Deinococcales</taxon>
        <taxon>Deinococcaceae</taxon>
        <taxon>Deinococcus</taxon>
    </lineage>
</organism>
<dbReference type="InterPro" id="IPR008969">
    <property type="entry name" value="CarboxyPept-like_regulatory"/>
</dbReference>
<sequence>MKRFQTARFGLLTLLTVSLASCGLGQKTPDNPTTLNRDWRDDVIYFAMTDRFANGNPANDNGPNRDEGDRADKTNPLAWHGGDFAGLKAKIEEGYFKRMGFTAIWVSPVVLQVPAIAGPTSGPNTGKIFAGYHGYWAEDFFKVDPHFGTLAEYKDLIRTAHRNDIKIIQDIVVNHAGYGATLTKTKPEWFHTDNPDGKPDTDDGDCQKTDNQTTDCPLAGLPDFKQELPEVTAYLNDFVEYWRDETGIDGLRIDTMKHVPDAYWKQFFAPGGAGDPRKIWSVGEVFDGNPAYLARFMDDLGSPSVFDFALYFRIKDHLTSAGGNLDEIAGVFAQDGAYRDPTRLTTFVDNHDVKRFVNEVTGRGGTQAQAAERLDAALSLLYFSRGTPSVYQGTEIAQRGEGDPYNYEAGDSNRQDMDFAALAGSSLDERLGQLAQARQKYRALTRGAQQELWRPNGGAPILAYRRVVGGVSGAAGQPVVFVVNGGDSAVDLSTLSGGGIPLLGTFGSGALTEITGRASNLSLQDGKLVGTVPARSVLAVTGAAGSGGAGTVNAGLPEVTGLSARAGDSAAELTWAPSTAAGVTGYRIYVRTGSGAERLLNFAPIPASQGRYLVRGLPNDAQTTFRVVTVDASGAESRGTSVTATPSASNTVKVTFTVDARSQGNGPVELRRFDTGAQVEFPMTQVSRGVWKTDIDLPLFREIKFKFGSDDPRAKNSGYEGPNQPDRSYVVGTAGDSYSGTYDFIDVPVPTGIVEGRVTGGGQALAGALVEATTADPNLNYALTFSDGTYTLFAPAGAQTLRASAEGYAAGTRAVTAPQTGADFTLTSSGVPDGPVVGKYRINGDLSDWAAPKVKVDSPAEGVFGANNNWLTLQADSDAQYLYLAYTYRVDGNSALLYLDFKDGGAAQADGFDAWGQAATFTGGMGGVDAFIARYGNEAPQLRLVSGDATTLVDASKYTVGVTGTLPSQTVELAIPWSALGLGAAPAAGVNLVGGIFGGDGYGAGDIIPDASSTPGGANTIGSDAEKRRATFSTPVNVK</sequence>
<feature type="compositionally biased region" description="Basic and acidic residues" evidence="6">
    <location>
        <begin position="188"/>
        <end position="208"/>
    </location>
</feature>
<dbReference type="RefSeq" id="WP_092264167.1">
    <property type="nucleotide sequence ID" value="NZ_FNZA01000005.1"/>
</dbReference>
<dbReference type="STRING" id="856736.SAMN04488058_105192"/>
<evidence type="ECO:0000256" key="1">
    <source>
        <dbReference type="ARBA" id="ARBA00001913"/>
    </source>
</evidence>
<dbReference type="InterPro" id="IPR013783">
    <property type="entry name" value="Ig-like_fold"/>
</dbReference>
<dbReference type="PANTHER" id="PTHR10357:SF215">
    <property type="entry name" value="ALPHA-AMYLASE 1"/>
    <property type="match status" value="1"/>
</dbReference>
<keyword evidence="10" id="KW-1185">Reference proteome</keyword>
<evidence type="ECO:0000313" key="10">
    <source>
        <dbReference type="Proteomes" id="UP000199223"/>
    </source>
</evidence>
<evidence type="ECO:0000256" key="7">
    <source>
        <dbReference type="SAM" id="SignalP"/>
    </source>
</evidence>
<feature type="compositionally biased region" description="Basic and acidic residues" evidence="6">
    <location>
        <begin position="63"/>
        <end position="73"/>
    </location>
</feature>
<dbReference type="SUPFAM" id="SSF51445">
    <property type="entry name" value="(Trans)glycosidases"/>
    <property type="match status" value="1"/>
</dbReference>
<proteinExistence type="inferred from homology"/>
<dbReference type="CDD" id="cd00063">
    <property type="entry name" value="FN3"/>
    <property type="match status" value="1"/>
</dbReference>
<dbReference type="PROSITE" id="PS50853">
    <property type="entry name" value="FN3"/>
    <property type="match status" value="1"/>
</dbReference>
<evidence type="ECO:0000256" key="2">
    <source>
        <dbReference type="ARBA" id="ARBA00008061"/>
    </source>
</evidence>
<protein>
    <submittedName>
        <fullName evidence="9">Glycosidase</fullName>
    </submittedName>
</protein>
<evidence type="ECO:0000256" key="3">
    <source>
        <dbReference type="ARBA" id="ARBA00022723"/>
    </source>
</evidence>
<comment type="similarity">
    <text evidence="2 5">Belongs to the glycosyl hydrolase 13 family.</text>
</comment>
<evidence type="ECO:0000256" key="4">
    <source>
        <dbReference type="ARBA" id="ARBA00022729"/>
    </source>
</evidence>
<dbReference type="InterPro" id="IPR017853">
    <property type="entry name" value="GH"/>
</dbReference>
<evidence type="ECO:0000256" key="5">
    <source>
        <dbReference type="RuleBase" id="RU003615"/>
    </source>
</evidence>
<dbReference type="SUPFAM" id="SSF49265">
    <property type="entry name" value="Fibronectin type III"/>
    <property type="match status" value="1"/>
</dbReference>
<dbReference type="GO" id="GO:0005975">
    <property type="term" value="P:carbohydrate metabolic process"/>
    <property type="evidence" value="ECO:0007669"/>
    <property type="project" value="InterPro"/>
</dbReference>
<feature type="region of interest" description="Disordered" evidence="6">
    <location>
        <begin position="188"/>
        <end position="213"/>
    </location>
</feature>
<dbReference type="InterPro" id="IPR006047">
    <property type="entry name" value="GH13_cat_dom"/>
</dbReference>
<dbReference type="InterPro" id="IPR006046">
    <property type="entry name" value="Alpha_amylase"/>
</dbReference>
<dbReference type="PRINTS" id="PR00110">
    <property type="entry name" value="ALPHAAMYLASE"/>
</dbReference>
<feature type="chain" id="PRO_5011622476" evidence="7">
    <location>
        <begin position="21"/>
        <end position="1039"/>
    </location>
</feature>
<evidence type="ECO:0000256" key="6">
    <source>
        <dbReference type="SAM" id="MobiDB-lite"/>
    </source>
</evidence>
<dbReference type="GO" id="GO:0004556">
    <property type="term" value="F:alpha-amylase activity"/>
    <property type="evidence" value="ECO:0007669"/>
    <property type="project" value="InterPro"/>
</dbReference>
<evidence type="ECO:0000259" key="8">
    <source>
        <dbReference type="PROSITE" id="PS50853"/>
    </source>
</evidence>
<feature type="region of interest" description="Disordered" evidence="6">
    <location>
        <begin position="1013"/>
        <end position="1039"/>
    </location>
</feature>
<keyword evidence="4 7" id="KW-0732">Signal</keyword>
<feature type="region of interest" description="Disordered" evidence="6">
    <location>
        <begin position="54"/>
        <end position="75"/>
    </location>
</feature>
<comment type="cofactor">
    <cofactor evidence="1">
        <name>Ca(2+)</name>
        <dbReference type="ChEBI" id="CHEBI:29108"/>
    </cofactor>
</comment>
<feature type="signal peptide" evidence="7">
    <location>
        <begin position="1"/>
        <end position="20"/>
    </location>
</feature>
<dbReference type="Pfam" id="PF00128">
    <property type="entry name" value="Alpha-amylase"/>
    <property type="match status" value="1"/>
</dbReference>
<dbReference type="Gene3D" id="3.20.20.80">
    <property type="entry name" value="Glycosidases"/>
    <property type="match status" value="1"/>
</dbReference>
<accession>A0A1H6XI18</accession>
<dbReference type="Gene3D" id="2.60.40.10">
    <property type="entry name" value="Immunoglobulins"/>
    <property type="match status" value="1"/>
</dbReference>
<dbReference type="InterPro" id="IPR036116">
    <property type="entry name" value="FN3_sf"/>
</dbReference>
<dbReference type="EMBL" id="FNZA01000005">
    <property type="protein sequence ID" value="SEJ27776.1"/>
    <property type="molecule type" value="Genomic_DNA"/>
</dbReference>
<dbReference type="OrthoDB" id="53578at2"/>
<dbReference type="Gene3D" id="2.60.40.1120">
    <property type="entry name" value="Carboxypeptidase-like, regulatory domain"/>
    <property type="match status" value="1"/>
</dbReference>
<keyword evidence="9" id="KW-0326">Glycosidase</keyword>
<feature type="domain" description="Fibronectin type-III" evidence="8">
    <location>
        <begin position="553"/>
        <end position="648"/>
    </location>
</feature>
<dbReference type="GO" id="GO:0046872">
    <property type="term" value="F:metal ion binding"/>
    <property type="evidence" value="ECO:0007669"/>
    <property type="project" value="UniProtKB-KW"/>
</dbReference>
<dbReference type="AlphaFoldDB" id="A0A1H6XI18"/>
<dbReference type="SMART" id="SM00642">
    <property type="entry name" value="Aamy"/>
    <property type="match status" value="1"/>
</dbReference>
<gene>
    <name evidence="9" type="ORF">SAMN04488058_105192</name>
</gene>
<dbReference type="InterPro" id="IPR003961">
    <property type="entry name" value="FN3_dom"/>
</dbReference>
<keyword evidence="3" id="KW-0479">Metal-binding</keyword>
<dbReference type="PANTHER" id="PTHR10357">
    <property type="entry name" value="ALPHA-AMYLASE FAMILY MEMBER"/>
    <property type="match status" value="1"/>
</dbReference>
<reference evidence="10" key="1">
    <citation type="submission" date="2016-10" db="EMBL/GenBank/DDBJ databases">
        <authorList>
            <person name="Varghese N."/>
            <person name="Submissions S."/>
        </authorList>
    </citation>
    <scope>NUCLEOTIDE SEQUENCE [LARGE SCALE GENOMIC DNA]</scope>
    <source>
        <strain evidence="10">CGMCC 1.10218</strain>
    </source>
</reference>
<dbReference type="PROSITE" id="PS51257">
    <property type="entry name" value="PROKAR_LIPOPROTEIN"/>
    <property type="match status" value="1"/>
</dbReference>
<feature type="compositionally biased region" description="Polar residues" evidence="6">
    <location>
        <begin position="1013"/>
        <end position="1022"/>
    </location>
</feature>
<dbReference type="SUPFAM" id="SSF49344">
    <property type="entry name" value="CBD9-like"/>
    <property type="match status" value="1"/>
</dbReference>
<name>A0A1H6XI18_9DEIO</name>